<gene>
    <name evidence="2" type="ORF">R1sor_024010</name>
</gene>
<sequence>MAAKTTRLGFEDLIAKVKTKSVITNIGFVTLNLKDAALLLWRETKTDPASLGILLTTISSNPSKLEVLAMKPEGGFIRYDLNLKYCDRQLSKLALGISICIDKVIRSQPSYKLLERESIKGVLNAGVFGVLPKAAAHYLPQPEVAPKVPAPAVAVVETDEDDDEIDEDICQTKQHEAERWAAAKKPTPKDKGKVVVLTQPKKKPAVSSQAPREKLLGSSINAEKARQNRESLLQTQNCGSNVDDKKRKHESITPTPPPKVNTSPAKEEYSSSEEESDTSERERRAVDTSDIDDDSDSPPPTQPVTKKVAG</sequence>
<feature type="region of interest" description="Disordered" evidence="1">
    <location>
        <begin position="178"/>
        <end position="310"/>
    </location>
</feature>
<feature type="compositionally biased region" description="Basic and acidic residues" evidence="1">
    <location>
        <begin position="178"/>
        <end position="193"/>
    </location>
</feature>
<evidence type="ECO:0000313" key="2">
    <source>
        <dbReference type="EMBL" id="KAL3681054.1"/>
    </source>
</evidence>
<proteinExistence type="predicted"/>
<name>A0ABD3GTB3_9MARC</name>
<feature type="compositionally biased region" description="Polar residues" evidence="1">
    <location>
        <begin position="230"/>
        <end position="240"/>
    </location>
</feature>
<accession>A0ABD3GTB3</accession>
<keyword evidence="3" id="KW-1185">Reference proteome</keyword>
<reference evidence="2 3" key="1">
    <citation type="submission" date="2024-09" db="EMBL/GenBank/DDBJ databases">
        <title>Chromosome-scale assembly of Riccia sorocarpa.</title>
        <authorList>
            <person name="Paukszto L."/>
        </authorList>
    </citation>
    <scope>NUCLEOTIDE SEQUENCE [LARGE SCALE GENOMIC DNA]</scope>
    <source>
        <strain evidence="2">LP-2024</strain>
        <tissue evidence="2">Aerial parts of the thallus</tissue>
    </source>
</reference>
<feature type="compositionally biased region" description="Basic and acidic residues" evidence="1">
    <location>
        <begin position="278"/>
        <end position="287"/>
    </location>
</feature>
<evidence type="ECO:0000313" key="3">
    <source>
        <dbReference type="Proteomes" id="UP001633002"/>
    </source>
</evidence>
<organism evidence="2 3">
    <name type="scientific">Riccia sorocarpa</name>
    <dbReference type="NCBI Taxonomy" id="122646"/>
    <lineage>
        <taxon>Eukaryota</taxon>
        <taxon>Viridiplantae</taxon>
        <taxon>Streptophyta</taxon>
        <taxon>Embryophyta</taxon>
        <taxon>Marchantiophyta</taxon>
        <taxon>Marchantiopsida</taxon>
        <taxon>Marchantiidae</taxon>
        <taxon>Marchantiales</taxon>
        <taxon>Ricciaceae</taxon>
        <taxon>Riccia</taxon>
    </lineage>
</organism>
<dbReference type="EMBL" id="JBJQOH010000007">
    <property type="protein sequence ID" value="KAL3681054.1"/>
    <property type="molecule type" value="Genomic_DNA"/>
</dbReference>
<dbReference type="Proteomes" id="UP001633002">
    <property type="component" value="Unassembled WGS sequence"/>
</dbReference>
<dbReference type="AlphaFoldDB" id="A0ABD3GTB3"/>
<comment type="caution">
    <text evidence="2">The sequence shown here is derived from an EMBL/GenBank/DDBJ whole genome shotgun (WGS) entry which is preliminary data.</text>
</comment>
<protein>
    <submittedName>
        <fullName evidence="2">Uncharacterized protein</fullName>
    </submittedName>
</protein>
<evidence type="ECO:0000256" key="1">
    <source>
        <dbReference type="SAM" id="MobiDB-lite"/>
    </source>
</evidence>